<sequence>MGICSSCESTSIATAKLILDDGRLQEYPYPVKVSYALQRHPSYFICNSDEMDFGDVVSAMSDEEELQPGQLYFALPLTQLKHRLKAEEMAALAVKASSALTKSCGCGGEKCGCRRNNLVFPGDTGVRQSRKAVEGGNGGDAGSGRRRSGGGGRRRGKNAGHLSAIPE</sequence>
<dbReference type="AlphaFoldDB" id="A0ABD3BGB5"/>
<dbReference type="InterPro" id="IPR025322">
    <property type="entry name" value="PADRE_dom"/>
</dbReference>
<feature type="compositionally biased region" description="Basic residues" evidence="1">
    <location>
        <begin position="144"/>
        <end position="158"/>
    </location>
</feature>
<name>A0ABD3BGB5_9LAMI</name>
<feature type="region of interest" description="Disordered" evidence="1">
    <location>
        <begin position="124"/>
        <end position="167"/>
    </location>
</feature>
<dbReference type="Proteomes" id="UP001632038">
    <property type="component" value="Unassembled WGS sequence"/>
</dbReference>
<accession>A0ABD3BGB5</accession>
<protein>
    <submittedName>
        <fullName evidence="2">Uncharacterized protein</fullName>
    </submittedName>
</protein>
<organism evidence="2 3">
    <name type="scientific">Castilleja foliolosa</name>
    <dbReference type="NCBI Taxonomy" id="1961234"/>
    <lineage>
        <taxon>Eukaryota</taxon>
        <taxon>Viridiplantae</taxon>
        <taxon>Streptophyta</taxon>
        <taxon>Embryophyta</taxon>
        <taxon>Tracheophyta</taxon>
        <taxon>Spermatophyta</taxon>
        <taxon>Magnoliopsida</taxon>
        <taxon>eudicotyledons</taxon>
        <taxon>Gunneridae</taxon>
        <taxon>Pentapetalae</taxon>
        <taxon>asterids</taxon>
        <taxon>lamiids</taxon>
        <taxon>Lamiales</taxon>
        <taxon>Orobanchaceae</taxon>
        <taxon>Pedicularideae</taxon>
        <taxon>Castillejinae</taxon>
        <taxon>Castilleja</taxon>
    </lineage>
</organism>
<gene>
    <name evidence="2" type="ORF">CASFOL_039836</name>
</gene>
<evidence type="ECO:0000313" key="3">
    <source>
        <dbReference type="Proteomes" id="UP001632038"/>
    </source>
</evidence>
<keyword evidence="3" id="KW-1185">Reference proteome</keyword>
<dbReference type="EMBL" id="JAVIJP010000092">
    <property type="protein sequence ID" value="KAL3616446.1"/>
    <property type="molecule type" value="Genomic_DNA"/>
</dbReference>
<dbReference type="PANTHER" id="PTHR33052">
    <property type="entry name" value="DUF4228 DOMAIN PROTEIN-RELATED"/>
    <property type="match status" value="1"/>
</dbReference>
<evidence type="ECO:0000256" key="1">
    <source>
        <dbReference type="SAM" id="MobiDB-lite"/>
    </source>
</evidence>
<reference evidence="3" key="1">
    <citation type="journal article" date="2024" name="IScience">
        <title>Strigolactones Initiate the Formation of Haustorium-like Structures in Castilleja.</title>
        <authorList>
            <person name="Buerger M."/>
            <person name="Peterson D."/>
            <person name="Chory J."/>
        </authorList>
    </citation>
    <scope>NUCLEOTIDE SEQUENCE [LARGE SCALE GENOMIC DNA]</scope>
</reference>
<dbReference type="Pfam" id="PF14009">
    <property type="entry name" value="PADRE"/>
    <property type="match status" value="1"/>
</dbReference>
<evidence type="ECO:0000313" key="2">
    <source>
        <dbReference type="EMBL" id="KAL3616446.1"/>
    </source>
</evidence>
<proteinExistence type="predicted"/>
<comment type="caution">
    <text evidence="2">The sequence shown here is derived from an EMBL/GenBank/DDBJ whole genome shotgun (WGS) entry which is preliminary data.</text>
</comment>